<evidence type="ECO:0000256" key="1">
    <source>
        <dbReference type="PROSITE-ProRule" id="PRU00371"/>
    </source>
</evidence>
<name>A0A8S9WXU3_APOLU</name>
<dbReference type="InterPro" id="IPR039353">
    <property type="entry name" value="TF_Adf1"/>
</dbReference>
<accession>A0A8S9WXU3</accession>
<dbReference type="InterPro" id="IPR006578">
    <property type="entry name" value="MADF-dom"/>
</dbReference>
<dbReference type="Proteomes" id="UP000466442">
    <property type="component" value="Unassembled WGS sequence"/>
</dbReference>
<dbReference type="PROSITE" id="PS51031">
    <property type="entry name" value="BESS"/>
    <property type="match status" value="1"/>
</dbReference>
<evidence type="ECO:0000259" key="2">
    <source>
        <dbReference type="PROSITE" id="PS51031"/>
    </source>
</evidence>
<dbReference type="Pfam" id="PF02944">
    <property type="entry name" value="BESS"/>
    <property type="match status" value="1"/>
</dbReference>
<dbReference type="EMBL" id="WIXP02000013">
    <property type="protein sequence ID" value="KAF6201054.1"/>
    <property type="molecule type" value="Genomic_DNA"/>
</dbReference>
<reference evidence="3" key="1">
    <citation type="journal article" date="2021" name="Mol. Ecol. Resour.">
        <title>Apolygus lucorum genome provides insights into omnivorousness and mesophyll feeding.</title>
        <authorList>
            <person name="Liu Y."/>
            <person name="Liu H."/>
            <person name="Wang H."/>
            <person name="Huang T."/>
            <person name="Liu B."/>
            <person name="Yang B."/>
            <person name="Yin L."/>
            <person name="Li B."/>
            <person name="Zhang Y."/>
            <person name="Zhang S."/>
            <person name="Jiang F."/>
            <person name="Zhang X."/>
            <person name="Ren Y."/>
            <person name="Wang B."/>
            <person name="Wang S."/>
            <person name="Lu Y."/>
            <person name="Wu K."/>
            <person name="Fan W."/>
            <person name="Wang G."/>
        </authorList>
    </citation>
    <scope>NUCLEOTIDE SEQUENCE</scope>
    <source>
        <strain evidence="3">12Hb</strain>
    </source>
</reference>
<dbReference type="Pfam" id="PF10545">
    <property type="entry name" value="MADF_DNA_bdg"/>
    <property type="match status" value="1"/>
</dbReference>
<proteinExistence type="predicted"/>
<keyword evidence="4" id="KW-1185">Reference proteome</keyword>
<dbReference type="GO" id="GO:0005634">
    <property type="term" value="C:nucleus"/>
    <property type="evidence" value="ECO:0007669"/>
    <property type="project" value="UniProtKB-SubCell"/>
</dbReference>
<dbReference type="PANTHER" id="PTHR12243:SF67">
    <property type="entry name" value="COREPRESSOR OF PANGOLIN, ISOFORM A-RELATED"/>
    <property type="match status" value="1"/>
</dbReference>
<dbReference type="InterPro" id="IPR004210">
    <property type="entry name" value="BESS_motif"/>
</dbReference>
<organism evidence="3 4">
    <name type="scientific">Apolygus lucorum</name>
    <name type="common">Small green plant bug</name>
    <name type="synonym">Lygocoris lucorum</name>
    <dbReference type="NCBI Taxonomy" id="248454"/>
    <lineage>
        <taxon>Eukaryota</taxon>
        <taxon>Metazoa</taxon>
        <taxon>Ecdysozoa</taxon>
        <taxon>Arthropoda</taxon>
        <taxon>Hexapoda</taxon>
        <taxon>Insecta</taxon>
        <taxon>Pterygota</taxon>
        <taxon>Neoptera</taxon>
        <taxon>Paraneoptera</taxon>
        <taxon>Hemiptera</taxon>
        <taxon>Heteroptera</taxon>
        <taxon>Panheteroptera</taxon>
        <taxon>Cimicomorpha</taxon>
        <taxon>Miridae</taxon>
        <taxon>Mirini</taxon>
        <taxon>Apolygus</taxon>
    </lineage>
</organism>
<protein>
    <recommendedName>
        <fullName evidence="2">BESS domain-containing protein</fullName>
    </recommendedName>
</protein>
<dbReference type="AlphaFoldDB" id="A0A8S9WXU3"/>
<dbReference type="PANTHER" id="PTHR12243">
    <property type="entry name" value="MADF DOMAIN TRANSCRIPTION FACTOR"/>
    <property type="match status" value="1"/>
</dbReference>
<comment type="caution">
    <text evidence="3">The sequence shown here is derived from an EMBL/GenBank/DDBJ whole genome shotgun (WGS) entry which is preliminary data.</text>
</comment>
<dbReference type="OrthoDB" id="5803771at2759"/>
<gene>
    <name evidence="3" type="ORF">GE061_005501</name>
</gene>
<sequence length="162" mass="18785">MLAKSKWRGLRDYYRQQLRRNMDQPAEMQYSSWAHFSEMAFLEGTMTPRAGKPIKDEPVPSPEITSAAEAMEQKWADPEDAWTDPNQTVANNAFSYTQYPESMTSDPDDDDLHFFKSLLPDLRNLPRPKKLFLRLKIQQLILNEIYGGRSEEGENRNNNGGR</sequence>
<keyword evidence="1" id="KW-0539">Nucleus</keyword>
<evidence type="ECO:0000313" key="4">
    <source>
        <dbReference type="Proteomes" id="UP000466442"/>
    </source>
</evidence>
<feature type="domain" description="BESS" evidence="2">
    <location>
        <begin position="108"/>
        <end position="147"/>
    </location>
</feature>
<dbReference type="GO" id="GO:0003677">
    <property type="term" value="F:DNA binding"/>
    <property type="evidence" value="ECO:0007669"/>
    <property type="project" value="InterPro"/>
</dbReference>
<comment type="subcellular location">
    <subcellularLocation>
        <location evidence="1">Nucleus</location>
    </subcellularLocation>
</comment>
<evidence type="ECO:0000313" key="3">
    <source>
        <dbReference type="EMBL" id="KAF6201054.1"/>
    </source>
</evidence>